<dbReference type="Proteomes" id="UP000196531">
    <property type="component" value="Unassembled WGS sequence"/>
</dbReference>
<dbReference type="InterPro" id="IPR012340">
    <property type="entry name" value="NA-bd_OB-fold"/>
</dbReference>
<dbReference type="Gene3D" id="2.40.50.140">
    <property type="entry name" value="Nucleic acid-binding proteins"/>
    <property type="match status" value="1"/>
</dbReference>
<evidence type="ECO:0008006" key="6">
    <source>
        <dbReference type="Google" id="ProtNLM"/>
    </source>
</evidence>
<feature type="domain" description="Conserved virulence factor B first S1" evidence="2">
    <location>
        <begin position="9"/>
        <end position="68"/>
    </location>
</feature>
<dbReference type="InterPro" id="IPR040764">
    <property type="entry name" value="CvfB_WH"/>
</dbReference>
<proteinExistence type="inferred from homology"/>
<dbReference type="Pfam" id="PF17783">
    <property type="entry name" value="WHD_CvfB"/>
    <property type="match status" value="1"/>
</dbReference>
<feature type="domain" description="Conserved virulence factor B-like winged helix" evidence="3">
    <location>
        <begin position="224"/>
        <end position="281"/>
    </location>
</feature>
<protein>
    <recommendedName>
        <fullName evidence="6">GntR family transcriptional regulator</fullName>
    </recommendedName>
</protein>
<dbReference type="PIRSF" id="PIRSF012524">
    <property type="entry name" value="YitL_S1"/>
    <property type="match status" value="1"/>
</dbReference>
<dbReference type="EMBL" id="MAAO01000002">
    <property type="protein sequence ID" value="OUR99621.1"/>
    <property type="molecule type" value="Genomic_DNA"/>
</dbReference>
<dbReference type="InterPro" id="IPR036388">
    <property type="entry name" value="WH-like_DNA-bd_sf"/>
</dbReference>
<reference evidence="5" key="1">
    <citation type="journal article" date="2017" name="Proc. Natl. Acad. Sci. U.S.A.">
        <title>Simulation of Deepwater Horizon oil plume reveals substrate specialization within a complex community of hydrocarbon-degraders.</title>
        <authorList>
            <person name="Hu P."/>
            <person name="Dubinsky E.A."/>
            <person name="Probst A.J."/>
            <person name="Wang J."/>
            <person name="Sieber C.M.K."/>
            <person name="Tom L.M."/>
            <person name="Gardinali P."/>
            <person name="Banfield J.F."/>
            <person name="Atlas R.M."/>
            <person name="Andersen G.L."/>
        </authorList>
    </citation>
    <scope>NUCLEOTIDE SEQUENCE [LARGE SCALE GENOMIC DNA]</scope>
</reference>
<gene>
    <name evidence="4" type="ORF">A9Q84_00960</name>
</gene>
<comment type="caution">
    <text evidence="4">The sequence shown here is derived from an EMBL/GenBank/DDBJ whole genome shotgun (WGS) entry which is preliminary data.</text>
</comment>
<accession>A0A1Y5FBQ5</accession>
<dbReference type="AlphaFoldDB" id="A0A1Y5FBQ5"/>
<dbReference type="Pfam" id="PF13509">
    <property type="entry name" value="S1_2"/>
    <property type="match status" value="1"/>
</dbReference>
<evidence type="ECO:0000259" key="2">
    <source>
        <dbReference type="Pfam" id="PF13509"/>
    </source>
</evidence>
<dbReference type="InterPro" id="IPR014464">
    <property type="entry name" value="CvfB_fam"/>
</dbReference>
<evidence type="ECO:0000259" key="3">
    <source>
        <dbReference type="Pfam" id="PF17783"/>
    </source>
</evidence>
<comment type="similarity">
    <text evidence="1">Belongs to the CvfB family.</text>
</comment>
<evidence type="ECO:0000313" key="4">
    <source>
        <dbReference type="EMBL" id="OUR99621.1"/>
    </source>
</evidence>
<dbReference type="PANTHER" id="PTHR37296">
    <property type="entry name" value="CONSERVED VIRULENCE FACTOR B"/>
    <property type="match status" value="1"/>
</dbReference>
<dbReference type="PANTHER" id="PTHR37296:SF1">
    <property type="entry name" value="CONSERVED VIRULENCE FACTOR B"/>
    <property type="match status" value="1"/>
</dbReference>
<evidence type="ECO:0000313" key="5">
    <source>
        <dbReference type="Proteomes" id="UP000196531"/>
    </source>
</evidence>
<organism evidence="4 5">
    <name type="scientific">Halobacteriovorax marinus</name>
    <dbReference type="NCBI Taxonomy" id="97084"/>
    <lineage>
        <taxon>Bacteria</taxon>
        <taxon>Pseudomonadati</taxon>
        <taxon>Bdellovibrionota</taxon>
        <taxon>Bacteriovoracia</taxon>
        <taxon>Bacteriovoracales</taxon>
        <taxon>Halobacteriovoraceae</taxon>
        <taxon>Halobacteriovorax</taxon>
    </lineage>
</organism>
<name>A0A1Y5FBQ5_9BACT</name>
<sequence>MLGVFVIEIGKVNKLVVVRETSSGYYLKEDDSFEEIFMPPSLGPMNLTVNQEIEAFIYMDTKGSMIATDQIPLAQVGEYALLRVVETQEFGAFFDWGIDKDLLVPGNMQKIKVRKFEDHIVRVCLEDETDRVYGTTKLGKYIESSDFDIMSGDEADIVPVQKTDLGYKCIINKKFIGMLYDNEVFTTIQFNQVYKGVVKKLRDDGLVDAALQVQGVQNLIDSKDKILEILASLGGESPIYDKSSPEAIKSTYFMSKQTFKKAVGMLYRDRKITISKDGIKLVK</sequence>
<dbReference type="Gene3D" id="1.10.10.10">
    <property type="entry name" value="Winged helix-like DNA-binding domain superfamily/Winged helix DNA-binding domain"/>
    <property type="match status" value="1"/>
</dbReference>
<dbReference type="InterPro" id="IPR039566">
    <property type="entry name" value="CvfB_S1_st"/>
</dbReference>
<evidence type="ECO:0000256" key="1">
    <source>
        <dbReference type="PIRNR" id="PIRNR012524"/>
    </source>
</evidence>